<proteinExistence type="predicted"/>
<dbReference type="RefSeq" id="WP_190349055.1">
    <property type="nucleotide sequence ID" value="NZ_JACJPY010000002.1"/>
</dbReference>
<dbReference type="InterPro" id="IPR048028">
    <property type="entry name" value="Psb34-like"/>
</dbReference>
<keyword evidence="3" id="KW-1185">Reference proteome</keyword>
<dbReference type="Gene3D" id="1.10.3460.10">
    <property type="entry name" value="Chlorophyll a/b binding protein domain"/>
    <property type="match status" value="1"/>
</dbReference>
<feature type="transmembrane region" description="Helical" evidence="1">
    <location>
        <begin position="50"/>
        <end position="70"/>
    </location>
</feature>
<dbReference type="PANTHER" id="PTHR43456:SF2">
    <property type="entry name" value="RIESKE (2FE-2S) DOMAIN-CONTAINING PROTEIN"/>
    <property type="match status" value="1"/>
</dbReference>
<keyword evidence="1" id="KW-1133">Transmembrane helix</keyword>
<protein>
    <submittedName>
        <fullName evidence="2">Chlorophyll A-B-binding protein</fullName>
    </submittedName>
</protein>
<dbReference type="AlphaFoldDB" id="A0A926UPN8"/>
<keyword evidence="1" id="KW-0472">Membrane</keyword>
<dbReference type="PANTHER" id="PTHR43456">
    <property type="entry name" value="RIESKE (2FE-2S) DOMAIN-CONTAINING PROTEIN"/>
    <property type="match status" value="1"/>
</dbReference>
<name>A0A926UPN8_9CYAN</name>
<dbReference type="Proteomes" id="UP000631421">
    <property type="component" value="Unassembled WGS sequence"/>
</dbReference>
<reference evidence="2" key="1">
    <citation type="journal article" date="2015" name="ISME J.">
        <title>Draft Genome Sequence of Streptomyces incarnatus NRRL8089, which Produces the Nucleoside Antibiotic Sinefungin.</title>
        <authorList>
            <person name="Oshima K."/>
            <person name="Hattori M."/>
            <person name="Shimizu H."/>
            <person name="Fukuda K."/>
            <person name="Nemoto M."/>
            <person name="Inagaki K."/>
            <person name="Tamura T."/>
        </authorList>
    </citation>
    <scope>NUCLEOTIDE SEQUENCE</scope>
    <source>
        <strain evidence="2">FACHB-1277</strain>
    </source>
</reference>
<gene>
    <name evidence="2" type="ORF">H6F44_01005</name>
</gene>
<evidence type="ECO:0000256" key="1">
    <source>
        <dbReference type="SAM" id="Phobius"/>
    </source>
</evidence>
<evidence type="ECO:0000313" key="3">
    <source>
        <dbReference type="Proteomes" id="UP000631421"/>
    </source>
</evidence>
<dbReference type="SUPFAM" id="SSF103511">
    <property type="entry name" value="Chlorophyll a-b binding protein"/>
    <property type="match status" value="1"/>
</dbReference>
<evidence type="ECO:0000313" key="2">
    <source>
        <dbReference type="EMBL" id="MBD2148712.1"/>
    </source>
</evidence>
<sequence>MTEQTKTRTAFTRDDRGILNNWAIEPKMYVEQGESRFGFTEYAELVNGRLAMVGFVALIAIELVTGKGFLQIIG</sequence>
<dbReference type="EMBL" id="JACJPY010000002">
    <property type="protein sequence ID" value="MBD2148712.1"/>
    <property type="molecule type" value="Genomic_DNA"/>
</dbReference>
<organism evidence="2 3">
    <name type="scientific">Pseudanabaena cinerea FACHB-1277</name>
    <dbReference type="NCBI Taxonomy" id="2949581"/>
    <lineage>
        <taxon>Bacteria</taxon>
        <taxon>Bacillati</taxon>
        <taxon>Cyanobacteriota</taxon>
        <taxon>Cyanophyceae</taxon>
        <taxon>Pseudanabaenales</taxon>
        <taxon>Pseudanabaenaceae</taxon>
        <taxon>Pseudanabaena</taxon>
        <taxon>Pseudanabaena cinerea</taxon>
    </lineage>
</organism>
<accession>A0A926UPN8</accession>
<keyword evidence="1" id="KW-0812">Transmembrane</keyword>
<comment type="caution">
    <text evidence="2">The sequence shown here is derived from an EMBL/GenBank/DDBJ whole genome shotgun (WGS) entry which is preliminary data.</text>
</comment>
<dbReference type="Pfam" id="PF26394">
    <property type="entry name" value="Psb34"/>
    <property type="match status" value="1"/>
</dbReference>
<reference evidence="2" key="2">
    <citation type="submission" date="2020-08" db="EMBL/GenBank/DDBJ databases">
        <authorList>
            <person name="Chen M."/>
            <person name="Teng W."/>
            <person name="Zhao L."/>
            <person name="Hu C."/>
            <person name="Zhou Y."/>
            <person name="Han B."/>
            <person name="Song L."/>
            <person name="Shu W."/>
        </authorList>
    </citation>
    <scope>NUCLEOTIDE SEQUENCE</scope>
    <source>
        <strain evidence="2">FACHB-1277</strain>
    </source>
</reference>